<sequence length="89" mass="9428">MRINVLLLTSLLVAGPALAGEAHVCKSQTVANSAANAELTDNTVFKCGESISGTIPSLAREGWKIVQQTDQADVTDPSKTYAQLIIQKD</sequence>
<dbReference type="RefSeq" id="WP_001222413.1">
    <property type="nucleotide sequence ID" value="NZ_CP082338.1"/>
</dbReference>
<evidence type="ECO:0000313" key="9">
    <source>
        <dbReference type="EMBL" id="HAD2521214.1"/>
    </source>
</evidence>
<protein>
    <recommendedName>
        <fullName evidence="11">DUF2574 family protein</fullName>
    </recommendedName>
</protein>
<evidence type="ECO:0000313" key="3">
    <source>
        <dbReference type="EMBL" id="ECW0165296.1"/>
    </source>
</evidence>
<evidence type="ECO:0000313" key="8">
    <source>
        <dbReference type="EMBL" id="HAD2402396.1"/>
    </source>
</evidence>
<keyword evidence="1" id="KW-0732">Signal</keyword>
<evidence type="ECO:0000313" key="4">
    <source>
        <dbReference type="EMBL" id="HAD2189598.1"/>
    </source>
</evidence>
<evidence type="ECO:0000313" key="7">
    <source>
        <dbReference type="EMBL" id="HAD2307620.1"/>
    </source>
</evidence>
<dbReference type="EMBL" id="AAKFGN010000009">
    <property type="protein sequence ID" value="ECR2659107.1"/>
    <property type="molecule type" value="Genomic_DNA"/>
</dbReference>
<dbReference type="EMBL" id="DAAOBA010000029">
    <property type="protein sequence ID" value="HAD2281868.1"/>
    <property type="molecule type" value="Genomic_DNA"/>
</dbReference>
<dbReference type="EMBL" id="DAAOFU010000037">
    <property type="protein sequence ID" value="HAD2889665.1"/>
    <property type="molecule type" value="Genomic_DNA"/>
</dbReference>
<feature type="signal peptide" evidence="1">
    <location>
        <begin position="1"/>
        <end position="19"/>
    </location>
</feature>
<dbReference type="EMBL" id="AAKUZR010000011">
    <property type="protein sequence ID" value="ECW0165296.1"/>
    <property type="molecule type" value="Genomic_DNA"/>
</dbReference>
<dbReference type="EMBL" id="DAAOCV010000006">
    <property type="protein sequence ID" value="HAD2521214.1"/>
    <property type="molecule type" value="Genomic_DNA"/>
</dbReference>
<evidence type="ECO:0000313" key="6">
    <source>
        <dbReference type="EMBL" id="HAD2281868.1"/>
    </source>
</evidence>
<dbReference type="EMBL" id="DAAOAI010000005">
    <property type="protein sequence ID" value="HAD2189598.1"/>
    <property type="molecule type" value="Genomic_DNA"/>
</dbReference>
<dbReference type="EMBL" id="DAAOBH010000005">
    <property type="protein sequence ID" value="HAD2307620.1"/>
    <property type="molecule type" value="Genomic_DNA"/>
</dbReference>
<gene>
    <name evidence="2" type="ORF">F1J57_09985</name>
    <name evidence="3" type="ORF">F3E75_10600</name>
    <name evidence="4" type="ORF">G1G64_06120</name>
    <name evidence="7" type="ORF">G1G67_06270</name>
    <name evidence="5" type="ORF">G1G69_06270</name>
    <name evidence="6" type="ORF">G1G74_21390</name>
    <name evidence="8" type="ORF">G1G83_07380</name>
    <name evidence="10" type="ORF">G1H25_23195</name>
    <name evidence="9" type="ORF">G1H50_07865</name>
</gene>
<evidence type="ECO:0000256" key="1">
    <source>
        <dbReference type="SAM" id="SignalP"/>
    </source>
</evidence>
<reference evidence="5" key="1">
    <citation type="journal article" date="2018" name="Genome Biol.">
        <title>SKESA: strategic k-mer extension for scrupulous assemblies.</title>
        <authorList>
            <person name="Souvorov A."/>
            <person name="Agarwala R."/>
            <person name="Lipman D.J."/>
        </authorList>
    </citation>
    <scope>NUCLEOTIDE SEQUENCE</scope>
    <source>
        <strain evidence="5">Salmonella enterica subsp. enterica</strain>
    </source>
</reference>
<evidence type="ECO:0000313" key="5">
    <source>
        <dbReference type="EMBL" id="HAD2194324.1"/>
    </source>
</evidence>
<feature type="chain" id="PRO_5036348122" description="DUF2574 family protein" evidence="1">
    <location>
        <begin position="20"/>
        <end position="89"/>
    </location>
</feature>
<evidence type="ECO:0000313" key="10">
    <source>
        <dbReference type="EMBL" id="HAD2889665.1"/>
    </source>
</evidence>
<comment type="caution">
    <text evidence="5">The sequence shown here is derived from an EMBL/GenBank/DDBJ whole genome shotgun (WGS) entry which is preliminary data.</text>
</comment>
<dbReference type="EMBL" id="DAAOAH010000005">
    <property type="protein sequence ID" value="HAD2194324.1"/>
    <property type="molecule type" value="Genomic_DNA"/>
</dbReference>
<dbReference type="AlphaFoldDB" id="A0A3Y7NMG2"/>
<proteinExistence type="predicted"/>
<name>A0A3Y7NMG2_SALET</name>
<accession>A0A3Y7NMG2</accession>
<dbReference type="EMBL" id="DAAOCB010000006">
    <property type="protein sequence ID" value="HAD2402396.1"/>
    <property type="molecule type" value="Genomic_DNA"/>
</dbReference>
<evidence type="ECO:0000313" key="2">
    <source>
        <dbReference type="EMBL" id="ECR2659107.1"/>
    </source>
</evidence>
<reference evidence="2" key="3">
    <citation type="submission" date="2019-09" db="EMBL/GenBank/DDBJ databases">
        <authorList>
            <person name="Ashton P.M."/>
            <person name="Dallman T."/>
            <person name="Nair S."/>
            <person name="De Pinna E."/>
            <person name="Peters T."/>
            <person name="Grant K."/>
        </authorList>
    </citation>
    <scope>NUCLEOTIDE SEQUENCE</scope>
    <source>
        <strain evidence="2">797590</strain>
        <strain evidence="3">802759</strain>
    </source>
</reference>
<evidence type="ECO:0008006" key="11">
    <source>
        <dbReference type="Google" id="ProtNLM"/>
    </source>
</evidence>
<reference evidence="5" key="2">
    <citation type="submission" date="2019-01" db="EMBL/GenBank/DDBJ databases">
        <authorList>
            <consortium name="NCBI Pathogen Detection Project"/>
        </authorList>
    </citation>
    <scope>NUCLEOTIDE SEQUENCE</scope>
    <source>
        <strain evidence="5">Salmonella enterica subsp. enterica</strain>
    </source>
</reference>
<organism evidence="5">
    <name type="scientific">Salmonella enterica I</name>
    <dbReference type="NCBI Taxonomy" id="59201"/>
    <lineage>
        <taxon>Bacteria</taxon>
        <taxon>Pseudomonadati</taxon>
        <taxon>Pseudomonadota</taxon>
        <taxon>Gammaproteobacteria</taxon>
        <taxon>Enterobacterales</taxon>
        <taxon>Enterobacteriaceae</taxon>
        <taxon>Salmonella</taxon>
    </lineage>
</organism>